<protein>
    <submittedName>
        <fullName evidence="3">Glycosyl transferase</fullName>
    </submittedName>
</protein>
<organism evidence="3 4">
    <name type="scientific">Dulcicalothrix desertica PCC 7102</name>
    <dbReference type="NCBI Taxonomy" id="232991"/>
    <lineage>
        <taxon>Bacteria</taxon>
        <taxon>Bacillati</taxon>
        <taxon>Cyanobacteriota</taxon>
        <taxon>Cyanophyceae</taxon>
        <taxon>Nostocales</taxon>
        <taxon>Calotrichaceae</taxon>
        <taxon>Dulcicalothrix</taxon>
    </lineage>
</organism>
<proteinExistence type="predicted"/>
<keyword evidence="4" id="KW-1185">Reference proteome</keyword>
<evidence type="ECO:0000256" key="2">
    <source>
        <dbReference type="ARBA" id="ARBA00022679"/>
    </source>
</evidence>
<dbReference type="EMBL" id="RSCL01000008">
    <property type="protein sequence ID" value="RUT05573.1"/>
    <property type="molecule type" value="Genomic_DNA"/>
</dbReference>
<evidence type="ECO:0000256" key="1">
    <source>
        <dbReference type="ARBA" id="ARBA00022676"/>
    </source>
</evidence>
<reference evidence="3" key="2">
    <citation type="journal article" date="2019" name="Genome Biol. Evol.">
        <title>Day and night: Metabolic profiles and evolutionary relationships of six axenic non-marine cyanobacteria.</title>
        <authorList>
            <person name="Will S.E."/>
            <person name="Henke P."/>
            <person name="Boedeker C."/>
            <person name="Huang S."/>
            <person name="Brinkmann H."/>
            <person name="Rohde M."/>
            <person name="Jarek M."/>
            <person name="Friedl T."/>
            <person name="Seufert S."/>
            <person name="Schumacher M."/>
            <person name="Overmann J."/>
            <person name="Neumann-Schaal M."/>
            <person name="Petersen J."/>
        </authorList>
    </citation>
    <scope>NUCLEOTIDE SEQUENCE [LARGE SCALE GENOMIC DNA]</scope>
    <source>
        <strain evidence="3">PCC 7102</strain>
    </source>
</reference>
<accession>A0A3S1ANK6</accession>
<dbReference type="PANTHER" id="PTHR34136">
    <property type="match status" value="1"/>
</dbReference>
<comment type="caution">
    <text evidence="3">The sequence shown here is derived from an EMBL/GenBank/DDBJ whole genome shotgun (WGS) entry which is preliminary data.</text>
</comment>
<dbReference type="Proteomes" id="UP000271624">
    <property type="component" value="Unassembled WGS sequence"/>
</dbReference>
<reference evidence="3" key="1">
    <citation type="submission" date="2018-12" db="EMBL/GenBank/DDBJ databases">
        <authorList>
            <person name="Will S."/>
            <person name="Neumann-Schaal M."/>
            <person name="Henke P."/>
        </authorList>
    </citation>
    <scope>NUCLEOTIDE SEQUENCE</scope>
    <source>
        <strain evidence="3">PCC 7102</strain>
    </source>
</reference>
<dbReference type="RefSeq" id="WP_127082040.1">
    <property type="nucleotide sequence ID" value="NZ_RSCL01000008.1"/>
</dbReference>
<dbReference type="Pfam" id="PF03808">
    <property type="entry name" value="Glyco_tran_WecG"/>
    <property type="match status" value="1"/>
</dbReference>
<dbReference type="NCBIfam" id="TIGR00696">
    <property type="entry name" value="wecG_tagA_cpsF"/>
    <property type="match status" value="1"/>
</dbReference>
<dbReference type="GO" id="GO:0016758">
    <property type="term" value="F:hexosyltransferase activity"/>
    <property type="evidence" value="ECO:0007669"/>
    <property type="project" value="TreeGrafter"/>
</dbReference>
<gene>
    <name evidence="3" type="ORF">DSM106972_035800</name>
</gene>
<keyword evidence="2 3" id="KW-0808">Transferase</keyword>
<evidence type="ECO:0000313" key="4">
    <source>
        <dbReference type="Proteomes" id="UP000271624"/>
    </source>
</evidence>
<dbReference type="InterPro" id="IPR004629">
    <property type="entry name" value="WecG_TagA_CpsF"/>
</dbReference>
<name>A0A3S1ANK6_9CYAN</name>
<keyword evidence="1" id="KW-0328">Glycosyltransferase</keyword>
<dbReference type="AlphaFoldDB" id="A0A3S1ANK6"/>
<dbReference type="CDD" id="cd06533">
    <property type="entry name" value="Glyco_transf_WecG_TagA"/>
    <property type="match status" value="1"/>
</dbReference>
<sequence length="259" mass="29852">MNNSILIKKFDEISILGIRFHKLKVNELIDYIIITAKLNKKTVVGNVNIRAVNFAYDLPWYRDFINKSDLVFCDGFGILLGAKLCGNCVESHHRMTCPDYIENLALACEKENISIFLLAGKPGIVEKAITKLSTVAPKLKVKGHHGYFYKNGKENDLVIQQINQFKPDILYVGFGMPVQEKWILNNLEKIDAKVFLPLGACLDFYTAEVYRGPVWITNLGLEWLTRLFTEPRRLWSRYLVGNPLFFYRLLQQKFSKAIR</sequence>
<evidence type="ECO:0000313" key="3">
    <source>
        <dbReference type="EMBL" id="RUT05573.1"/>
    </source>
</evidence>
<dbReference type="OrthoDB" id="9771846at2"/>
<dbReference type="PANTHER" id="PTHR34136:SF1">
    <property type="entry name" value="UDP-N-ACETYL-D-MANNOSAMINURONIC ACID TRANSFERASE"/>
    <property type="match status" value="1"/>
</dbReference>